<feature type="compositionally biased region" description="Low complexity" evidence="1">
    <location>
        <begin position="34"/>
        <end position="44"/>
    </location>
</feature>
<dbReference type="InterPro" id="IPR053253">
    <property type="entry name" value="Sex_diff_modulator"/>
</dbReference>
<reference evidence="3" key="3">
    <citation type="submission" date="2018-08" db="UniProtKB">
        <authorList>
            <consortium name="EnsemblPlants"/>
        </authorList>
    </citation>
    <scope>IDENTIFICATION</scope>
    <source>
        <strain evidence="3">cv. Bd21</strain>
    </source>
</reference>
<feature type="region of interest" description="Disordered" evidence="1">
    <location>
        <begin position="14"/>
        <end position="44"/>
    </location>
</feature>
<gene>
    <name evidence="2" type="ORF">BRADI_3g18720v3</name>
</gene>
<dbReference type="PANTHER" id="PTHR33087:SF31">
    <property type="entry name" value="OS06G0482850 PROTEIN"/>
    <property type="match status" value="1"/>
</dbReference>
<evidence type="ECO:0000313" key="3">
    <source>
        <dbReference type="EnsemblPlants" id="PNT66939"/>
    </source>
</evidence>
<keyword evidence="4" id="KW-1185">Reference proteome</keyword>
<dbReference type="EMBL" id="CM000882">
    <property type="protein sequence ID" value="PNT66939.1"/>
    <property type="molecule type" value="Genomic_DNA"/>
</dbReference>
<feature type="compositionally biased region" description="Gly residues" evidence="1">
    <location>
        <begin position="301"/>
        <end position="314"/>
    </location>
</feature>
<reference evidence="2" key="2">
    <citation type="submission" date="2017-06" db="EMBL/GenBank/DDBJ databases">
        <title>WGS assembly of Brachypodium distachyon.</title>
        <authorList>
            <consortium name="The International Brachypodium Initiative"/>
            <person name="Lucas S."/>
            <person name="Harmon-Smith M."/>
            <person name="Lail K."/>
            <person name="Tice H."/>
            <person name="Grimwood J."/>
            <person name="Bruce D."/>
            <person name="Barry K."/>
            <person name="Shu S."/>
            <person name="Lindquist E."/>
            <person name="Wang M."/>
            <person name="Pitluck S."/>
            <person name="Vogel J.P."/>
            <person name="Garvin D.F."/>
            <person name="Mockler T.C."/>
            <person name="Schmutz J."/>
            <person name="Rokhsar D."/>
            <person name="Bevan M.W."/>
        </authorList>
    </citation>
    <scope>NUCLEOTIDE SEQUENCE</scope>
    <source>
        <strain evidence="2">Bd21</strain>
    </source>
</reference>
<accession>A0A2K2CY30</accession>
<evidence type="ECO:0000256" key="1">
    <source>
        <dbReference type="SAM" id="MobiDB-lite"/>
    </source>
</evidence>
<dbReference type="FunCoup" id="A0A2K2CY30">
    <property type="interactions" value="493"/>
</dbReference>
<name>A0A2K2CY30_BRADI</name>
<dbReference type="PANTHER" id="PTHR33087">
    <property type="entry name" value="OS07G0539200 PROTEIN"/>
    <property type="match status" value="1"/>
</dbReference>
<feature type="compositionally biased region" description="Pro residues" evidence="1">
    <location>
        <begin position="17"/>
        <end position="33"/>
    </location>
</feature>
<evidence type="ECO:0000313" key="4">
    <source>
        <dbReference type="Proteomes" id="UP000008810"/>
    </source>
</evidence>
<protein>
    <recommendedName>
        <fullName evidence="5">DUF4283 domain-containing protein</fullName>
    </recommendedName>
</protein>
<dbReference type="Proteomes" id="UP000008810">
    <property type="component" value="Chromosome 3"/>
</dbReference>
<sequence length="606" mass="65856">ALLVRLVPRVVDEKAPAPAPGQAPGQAPTPAPAPLTVSSPALTAAPPPLATAREAVDSLPLGAASLRPRVGICIIPRSPELEAEERALQWSAVVLVTGVRSRLALTAVGRVIASRFPELDGCYSTHRIWPDGLLVIFNSRGACDAVLATGSIDGRGFFLRFSAWNRFCQAVGRTTSFRVHLEIEGVPPHAWSSSTAAAILGPACAVERVGSNNAGREDHGRFDVYAWTSDPCLIPRETWLQIPEAPVLEDDAEDDLVVPPELLIPLEVRLLEYNVLVHLLRVEDATSSSDGPSSDEWPSDGGVGGHNGDSGRGYGDQQPARGTRQNFFSYSRGRVDEDDFGDHPGGSRRRSMGGHVALGRSSTLSAEAPEFRPASSCLSRVPDPMLEWLPSPTWAADRWDPMRMEVVSPPSSPSLVGSSLDLPPINFEEVSFEEVRSQEDSSLSVEGWVLSTFTVCLSDVALPSPVRWVSNVEPTATASCEVEAFRTRVRRKTSLVLARPVHRRPRRKVVQHYSPRRSKRLAGQGTASVGTKRQQRVLMHKLGVKREGDKIGEEALQSYIQLFDRLLSPEHITAILSLFGWENTALPLEEGSGVEYLGVECAWSEL</sequence>
<dbReference type="AlphaFoldDB" id="A0A2K2CY30"/>
<dbReference type="OrthoDB" id="696959at2759"/>
<dbReference type="STRING" id="15368.A0A2K2CY30"/>
<dbReference type="Gramene" id="PNT66939">
    <property type="protein sequence ID" value="PNT66939"/>
    <property type="gene ID" value="BRADI_3g18720v3"/>
</dbReference>
<organism evidence="2">
    <name type="scientific">Brachypodium distachyon</name>
    <name type="common">Purple false brome</name>
    <name type="synonym">Trachynia distachya</name>
    <dbReference type="NCBI Taxonomy" id="15368"/>
    <lineage>
        <taxon>Eukaryota</taxon>
        <taxon>Viridiplantae</taxon>
        <taxon>Streptophyta</taxon>
        <taxon>Embryophyta</taxon>
        <taxon>Tracheophyta</taxon>
        <taxon>Spermatophyta</taxon>
        <taxon>Magnoliopsida</taxon>
        <taxon>Liliopsida</taxon>
        <taxon>Poales</taxon>
        <taxon>Poaceae</taxon>
        <taxon>BOP clade</taxon>
        <taxon>Pooideae</taxon>
        <taxon>Stipodae</taxon>
        <taxon>Brachypodieae</taxon>
        <taxon>Brachypodium</taxon>
    </lineage>
</organism>
<evidence type="ECO:0000313" key="2">
    <source>
        <dbReference type="EMBL" id="PNT66939.1"/>
    </source>
</evidence>
<dbReference type="InParanoid" id="A0A2K2CY30"/>
<reference evidence="2 3" key="1">
    <citation type="journal article" date="2010" name="Nature">
        <title>Genome sequencing and analysis of the model grass Brachypodium distachyon.</title>
        <authorList>
            <consortium name="International Brachypodium Initiative"/>
        </authorList>
    </citation>
    <scope>NUCLEOTIDE SEQUENCE [LARGE SCALE GENOMIC DNA]</scope>
    <source>
        <strain evidence="2 3">Bd21</strain>
    </source>
</reference>
<feature type="region of interest" description="Disordered" evidence="1">
    <location>
        <begin position="284"/>
        <end position="355"/>
    </location>
</feature>
<evidence type="ECO:0008006" key="5">
    <source>
        <dbReference type="Google" id="ProtNLM"/>
    </source>
</evidence>
<dbReference type="EnsemblPlants" id="PNT66939">
    <property type="protein sequence ID" value="PNT66939"/>
    <property type="gene ID" value="BRADI_3g18720v3"/>
</dbReference>
<feature type="non-terminal residue" evidence="2">
    <location>
        <position position="1"/>
    </location>
</feature>
<proteinExistence type="predicted"/>